<proteinExistence type="predicted"/>
<organism evidence="2 3">
    <name type="scientific">Amycolatopsis rhizosphaerae</name>
    <dbReference type="NCBI Taxonomy" id="2053003"/>
    <lineage>
        <taxon>Bacteria</taxon>
        <taxon>Bacillati</taxon>
        <taxon>Actinomycetota</taxon>
        <taxon>Actinomycetes</taxon>
        <taxon>Pseudonocardiales</taxon>
        <taxon>Pseudonocardiaceae</taxon>
        <taxon>Amycolatopsis</taxon>
    </lineage>
</organism>
<dbReference type="Gene3D" id="2.30.30.440">
    <property type="entry name" value="Domain of unknown function DUF1918"/>
    <property type="match status" value="1"/>
</dbReference>
<name>A0A558B2A5_9PSEU</name>
<dbReference type="InterPro" id="IPR015035">
    <property type="entry name" value="DUF1918"/>
</dbReference>
<feature type="domain" description="DUF1918" evidence="1">
    <location>
        <begin position="1"/>
        <end position="58"/>
    </location>
</feature>
<dbReference type="OrthoDB" id="4828144at2"/>
<gene>
    <name evidence="2" type="ORF">FNH05_28980</name>
</gene>
<evidence type="ECO:0000313" key="2">
    <source>
        <dbReference type="EMBL" id="TVT30642.1"/>
    </source>
</evidence>
<reference evidence="2 3" key="2">
    <citation type="submission" date="2019-08" db="EMBL/GenBank/DDBJ databases">
        <title>Amycolatopsis acidicola sp. nov., isolated from peat swamp forest soil.</title>
        <authorList>
            <person name="Srisuk N."/>
        </authorList>
    </citation>
    <scope>NUCLEOTIDE SEQUENCE [LARGE SCALE GENOMIC DNA]</scope>
    <source>
        <strain evidence="2 3">TBRC 6029</strain>
    </source>
</reference>
<sequence>MRAEPGDWILIRGRTVDLPWQRGRILEVRSPDGSPPYLVRWVADDRVSLLFPGPDATVLSAEELAAADERDRARLAALRQAIGARKPVTKGPSPPAPTG</sequence>
<dbReference type="Pfam" id="PF08940">
    <property type="entry name" value="DUF1918"/>
    <property type="match status" value="1"/>
</dbReference>
<dbReference type="EMBL" id="VJWX01000408">
    <property type="protein sequence ID" value="TVT30642.1"/>
    <property type="molecule type" value="Genomic_DNA"/>
</dbReference>
<protein>
    <submittedName>
        <fullName evidence="2">DUF1918 domain-containing protein</fullName>
    </submittedName>
</protein>
<dbReference type="SUPFAM" id="SSF50118">
    <property type="entry name" value="Cell growth inhibitor/plasmid maintenance toxic component"/>
    <property type="match status" value="1"/>
</dbReference>
<evidence type="ECO:0000313" key="3">
    <source>
        <dbReference type="Proteomes" id="UP000320011"/>
    </source>
</evidence>
<comment type="caution">
    <text evidence="2">The sequence shown here is derived from an EMBL/GenBank/DDBJ whole genome shotgun (WGS) entry which is preliminary data.</text>
</comment>
<keyword evidence="3" id="KW-1185">Reference proteome</keyword>
<dbReference type="AlphaFoldDB" id="A0A558B2A5"/>
<reference evidence="2 3" key="1">
    <citation type="submission" date="2019-07" db="EMBL/GenBank/DDBJ databases">
        <authorList>
            <person name="Duangmal K."/>
            <person name="Teo W.F.A."/>
        </authorList>
    </citation>
    <scope>NUCLEOTIDE SEQUENCE [LARGE SCALE GENOMIC DNA]</scope>
    <source>
        <strain evidence="2 3">TBRC 6029</strain>
    </source>
</reference>
<evidence type="ECO:0000259" key="1">
    <source>
        <dbReference type="Pfam" id="PF08940"/>
    </source>
</evidence>
<dbReference type="RefSeq" id="WP_144592024.1">
    <property type="nucleotide sequence ID" value="NZ_VJWX01000408.1"/>
</dbReference>
<dbReference type="Proteomes" id="UP000320011">
    <property type="component" value="Unassembled WGS sequence"/>
</dbReference>
<accession>A0A558B2A5</accession>